<sequence>MSNVISNYKTKLFGLLPNGDEVGSCELTNNKGMCLQVINFGAVNDITIKNNEFRFPCNYLTTNFVKRLSVSIQKFQYQIH</sequence>
<reference evidence="2" key="1">
    <citation type="submission" date="2016-10" db="EMBL/GenBank/DDBJ databases">
        <authorList>
            <person name="Varghese N."/>
            <person name="Submissions S."/>
        </authorList>
    </citation>
    <scope>NUCLEOTIDE SEQUENCE [LARGE SCALE GENOMIC DNA]</scope>
    <source>
        <strain evidence="2">DSM 22376</strain>
    </source>
</reference>
<evidence type="ECO:0000313" key="2">
    <source>
        <dbReference type="Proteomes" id="UP000198951"/>
    </source>
</evidence>
<organism evidence="1 2">
    <name type="scientific">Flavobacterium gillisiae</name>
    <dbReference type="NCBI Taxonomy" id="150146"/>
    <lineage>
        <taxon>Bacteria</taxon>
        <taxon>Pseudomonadati</taxon>
        <taxon>Bacteroidota</taxon>
        <taxon>Flavobacteriia</taxon>
        <taxon>Flavobacteriales</taxon>
        <taxon>Flavobacteriaceae</taxon>
        <taxon>Flavobacterium</taxon>
    </lineage>
</organism>
<protein>
    <submittedName>
        <fullName evidence="1">Uncharacterized protein</fullName>
    </submittedName>
</protein>
<proteinExistence type="predicted"/>
<keyword evidence="2" id="KW-1185">Reference proteome</keyword>
<name>A0A1H4F5Y1_9FLAO</name>
<evidence type="ECO:0000313" key="1">
    <source>
        <dbReference type="EMBL" id="SEA92765.1"/>
    </source>
</evidence>
<dbReference type="Proteomes" id="UP000198951">
    <property type="component" value="Unassembled WGS sequence"/>
</dbReference>
<gene>
    <name evidence="1" type="ORF">SAMN05443667_11239</name>
</gene>
<dbReference type="AlphaFoldDB" id="A0A1H4F5Y1"/>
<dbReference type="EMBL" id="FNRD01000012">
    <property type="protein sequence ID" value="SEA92765.1"/>
    <property type="molecule type" value="Genomic_DNA"/>
</dbReference>
<dbReference type="STRING" id="150146.SAMN05443667_11239"/>
<accession>A0A1H4F5Y1</accession>